<sequence>MAGVVTYVWTAFWDWLVIRSDLPPVEIRNSFDDLLDQAQSTNGMLVIGGVLVLAWLTFRVFR</sequence>
<keyword evidence="1" id="KW-0472">Membrane</keyword>
<gene>
    <name evidence="2" type="ORF">DKG74_00480</name>
</gene>
<evidence type="ECO:0000313" key="3">
    <source>
        <dbReference type="Proteomes" id="UP000245461"/>
    </source>
</evidence>
<evidence type="ECO:0000313" key="2">
    <source>
        <dbReference type="EMBL" id="PWR25488.1"/>
    </source>
</evidence>
<keyword evidence="1" id="KW-0812">Transmembrane</keyword>
<protein>
    <submittedName>
        <fullName evidence="2">Uncharacterized protein</fullName>
    </submittedName>
</protein>
<dbReference type="AlphaFoldDB" id="A0A317EEM0"/>
<proteinExistence type="predicted"/>
<name>A0A317EEM0_9PROT</name>
<comment type="caution">
    <text evidence="2">The sequence shown here is derived from an EMBL/GenBank/DDBJ whole genome shotgun (WGS) entry which is preliminary data.</text>
</comment>
<evidence type="ECO:0000256" key="1">
    <source>
        <dbReference type="SAM" id="Phobius"/>
    </source>
</evidence>
<dbReference type="RefSeq" id="WP_109901529.1">
    <property type="nucleotide sequence ID" value="NZ_QGLE01000001.1"/>
</dbReference>
<feature type="transmembrane region" description="Helical" evidence="1">
    <location>
        <begin position="43"/>
        <end position="61"/>
    </location>
</feature>
<keyword evidence="3" id="KW-1185">Reference proteome</keyword>
<dbReference type="OrthoDB" id="9994963at2"/>
<dbReference type="Proteomes" id="UP000245461">
    <property type="component" value="Unassembled WGS sequence"/>
</dbReference>
<organism evidence="2 3">
    <name type="scientific">Zavarzinia aquatilis</name>
    <dbReference type="NCBI Taxonomy" id="2211142"/>
    <lineage>
        <taxon>Bacteria</taxon>
        <taxon>Pseudomonadati</taxon>
        <taxon>Pseudomonadota</taxon>
        <taxon>Alphaproteobacteria</taxon>
        <taxon>Rhodospirillales</taxon>
        <taxon>Zavarziniaceae</taxon>
        <taxon>Zavarzinia</taxon>
    </lineage>
</organism>
<reference evidence="2 3" key="1">
    <citation type="submission" date="2018-05" db="EMBL/GenBank/DDBJ databases">
        <title>Zavarzinia sp. HR-AS.</title>
        <authorList>
            <person name="Lee Y."/>
            <person name="Jeon C.O."/>
        </authorList>
    </citation>
    <scope>NUCLEOTIDE SEQUENCE [LARGE SCALE GENOMIC DNA]</scope>
    <source>
        <strain evidence="2 3">HR-AS</strain>
    </source>
</reference>
<keyword evidence="1" id="KW-1133">Transmembrane helix</keyword>
<dbReference type="EMBL" id="QGLE01000001">
    <property type="protein sequence ID" value="PWR25488.1"/>
    <property type="molecule type" value="Genomic_DNA"/>
</dbReference>
<accession>A0A317EEM0</accession>